<dbReference type="GO" id="GO:0016887">
    <property type="term" value="F:ATP hydrolysis activity"/>
    <property type="evidence" value="ECO:0007669"/>
    <property type="project" value="InterPro"/>
</dbReference>
<dbReference type="InterPro" id="IPR038729">
    <property type="entry name" value="Rad50/SbcC_AAA"/>
</dbReference>
<sequence>MSRIEKMSILGVRSFGVEDKDKQIITFFSPLTILVGPNGAGKTTIIECLKYICTGDFPPGTKGKTFVHDPKVRVVVTKFDVLLLKELAGNLFGDFVSLCSGRNGEKIGSLSSKCAEIDREMISALGVSKSVLNNVIFCHQEESNWPLSEGKALKQKFDEIFSATRYIKALEALRQVRLKQSLKVKECQTELKYLKQNKEKAQEIQDHLSNREAQLAASKENVKTIESQLEPLKSSLAAVEQNLTKVMRLDNDVKALESRRQQMEKDNQDLQQKMEKVFQGTDEQLRDRYQNHQRIVKEKEKRLLDYKRDLDRATKECQRFNSEKSELLVERGRLQLQADRHQEHIMTRDSLIQSLAAQLELDGFERAPFSERHITSFHRLVKERQERDTEAANHLMRDFARKEAMKQKQIDDMRDRKTGLERTIDLKSDIQNKKHDELKKVKCELQQLEGFSDRISELDEEIGKTEHDLEKAERNSSVETLEREVQTLHSEKISLDKALRRLDQEMEQLNLHTTTITQMEMLKKDKAEKEEQIRKVKSRHSEELTSLLGYFPNKKQLEDWLHGKNKKINQTRDTLANLNKRLALVENDKTYASNELKKKEAQLSQHEAKLFDVCGSQDFDSDLNKLQDEIEKSSKQRAVLAGATAVYSQFITQLTEESQSCCPVCQRVFQTEAELQDVISDLQSKLRLAPDKLKSTETELKRKEKKRDEMMSLKPLRQTVVELEEKEIPDLRNKILNANRDLTGLKGEIEEQESFLQTALSEEGGAKVCLQDITLMERYQTDIRDMERKIAQQEAKLLGVDLSRTVLQVSQEKQEKKHLWDTVTGKIELNQKLKQDQQSQIQQLKSTVNELRAERLQIVSSMQRRRQLEEQSVELSTEVQSLGREIKEAKEQVFPLDATLEKLQQEKEDLVNKRTTSNKETQEKINGINEKVKDINKYTKEIENYIQQGKEDYKKQKESELDEVNSHLAACEKQKEKISKEMEVTRQDIDTQKVQERWLEDNLTLRSRNEELKKVEDKIKQLMKEMGEMKVPQMKNEQKHLEERIESLKRNHHVALGRQRGFEEEIVRFRKELREPQFKDAEDKYRDMMIVMRTTELVNKDLDLYYKALDKAIMTFHSMKMEEINKIIRDLWRNIYRGQDIEYIEIRSDADENVSAADKRRNYNYRVVMVKGDTALDMRGRCSAGQKVLASLIIRLALAETFCLNCGILALDEPTTNLDRENIESLAHALMEIIKSRSQQRNFQLLVITHDEDFVELLGRSEYVETFYRIRKNTDQCSEIMKCSVSSLGSYVH</sequence>
<dbReference type="GO" id="GO:0005524">
    <property type="term" value="F:ATP binding"/>
    <property type="evidence" value="ECO:0007669"/>
    <property type="project" value="UniProtKB-KW"/>
</dbReference>
<keyword evidence="10 19" id="KW-0862">Zinc</keyword>
<evidence type="ECO:0000256" key="16">
    <source>
        <dbReference type="ARBA" id="ARBA00023242"/>
    </source>
</evidence>
<evidence type="ECO:0000256" key="6">
    <source>
        <dbReference type="ARBA" id="ARBA00022723"/>
    </source>
</evidence>
<evidence type="ECO:0000256" key="13">
    <source>
        <dbReference type="ARBA" id="ARBA00022895"/>
    </source>
</evidence>
<comment type="cofactor">
    <cofactor evidence="1">
        <name>Zn(2+)</name>
        <dbReference type="ChEBI" id="CHEBI:29105"/>
    </cofactor>
</comment>
<evidence type="ECO:0000256" key="2">
    <source>
        <dbReference type="ARBA" id="ARBA00004123"/>
    </source>
</evidence>
<dbReference type="GO" id="GO:0003691">
    <property type="term" value="F:double-stranded telomeric DNA binding"/>
    <property type="evidence" value="ECO:0007669"/>
    <property type="project" value="TreeGrafter"/>
</dbReference>
<keyword evidence="16" id="KW-0539">Nucleus</keyword>
<keyword evidence="8" id="KW-0227">DNA damage</keyword>
<dbReference type="OrthoDB" id="18797at2759"/>
<evidence type="ECO:0000256" key="15">
    <source>
        <dbReference type="ARBA" id="ARBA00023204"/>
    </source>
</evidence>
<evidence type="ECO:0000256" key="14">
    <source>
        <dbReference type="ARBA" id="ARBA00023054"/>
    </source>
</evidence>
<evidence type="ECO:0000313" key="22">
    <source>
        <dbReference type="EMBL" id="KFW79977.1"/>
    </source>
</evidence>
<keyword evidence="13" id="KW-0779">Telomere</keyword>
<dbReference type="GO" id="GO:0030870">
    <property type="term" value="C:Mre11 complex"/>
    <property type="evidence" value="ECO:0007669"/>
    <property type="project" value="InterPro"/>
</dbReference>
<dbReference type="GO" id="GO:0070192">
    <property type="term" value="P:chromosome organization involved in meiotic cell cycle"/>
    <property type="evidence" value="ECO:0007669"/>
    <property type="project" value="TreeGrafter"/>
</dbReference>
<feature type="coiled-coil region" evidence="20">
    <location>
        <begin position="693"/>
        <end position="741"/>
    </location>
</feature>
<dbReference type="InterPro" id="IPR004584">
    <property type="entry name" value="Rad50_eukaryotes"/>
</dbReference>
<evidence type="ECO:0000256" key="17">
    <source>
        <dbReference type="ARBA" id="ARBA00023254"/>
    </source>
</evidence>
<keyword evidence="12" id="KW-0460">Magnesium</keyword>
<gene>
    <name evidence="22" type="ORF">N305_08710</name>
</gene>
<evidence type="ECO:0000256" key="19">
    <source>
        <dbReference type="PROSITE-ProRule" id="PRU00471"/>
    </source>
</evidence>
<feature type="binding site" evidence="19">
    <location>
        <position position="665"/>
    </location>
    <ligand>
        <name>Zn(2+)</name>
        <dbReference type="ChEBI" id="CHEBI:29105"/>
    </ligand>
</feature>
<keyword evidence="17" id="KW-0469">Meiosis</keyword>
<feature type="domain" description="Zinc-hook" evidence="21">
    <location>
        <begin position="616"/>
        <end position="715"/>
    </location>
</feature>
<feature type="coiled-coil region" evidence="20">
    <location>
        <begin position="184"/>
        <end position="330"/>
    </location>
</feature>
<comment type="similarity">
    <text evidence="4">Belongs to the SMC family. RAD50 subfamily.</text>
</comment>
<evidence type="ECO:0000313" key="23">
    <source>
        <dbReference type="Proteomes" id="UP000053258"/>
    </source>
</evidence>
<dbReference type="InterPro" id="IPR027417">
    <property type="entry name" value="P-loop_NTPase"/>
</dbReference>
<keyword evidence="5" id="KW-0158">Chromosome</keyword>
<dbReference type="STRING" id="328815.ENSMVIP00005014179"/>
<dbReference type="EMBL" id="KL670743">
    <property type="protein sequence ID" value="KFW79977.1"/>
    <property type="molecule type" value="Genomic_DNA"/>
</dbReference>
<accession>A0A093Q6Z7</accession>
<dbReference type="PROSITE" id="PS51131">
    <property type="entry name" value="ZN_HOOK"/>
    <property type="match status" value="1"/>
</dbReference>
<feature type="coiled-coil region" evidence="20">
    <location>
        <begin position="455"/>
        <end position="643"/>
    </location>
</feature>
<dbReference type="Proteomes" id="UP000053258">
    <property type="component" value="Unassembled WGS sequence"/>
</dbReference>
<evidence type="ECO:0000256" key="11">
    <source>
        <dbReference type="ARBA" id="ARBA00022840"/>
    </source>
</evidence>
<dbReference type="GO" id="GO:0000722">
    <property type="term" value="P:telomere maintenance via recombination"/>
    <property type="evidence" value="ECO:0007669"/>
    <property type="project" value="TreeGrafter"/>
</dbReference>
<dbReference type="PANTHER" id="PTHR18867:SF12">
    <property type="entry name" value="DNA REPAIR PROTEIN RAD50"/>
    <property type="match status" value="1"/>
</dbReference>
<keyword evidence="15" id="KW-0234">DNA repair</keyword>
<dbReference type="SUPFAM" id="SSF75712">
    <property type="entry name" value="Rad50 coiled-coil Zn hook"/>
    <property type="match status" value="1"/>
</dbReference>
<dbReference type="GO" id="GO:0000794">
    <property type="term" value="C:condensed nuclear chromosome"/>
    <property type="evidence" value="ECO:0007669"/>
    <property type="project" value="TreeGrafter"/>
</dbReference>
<evidence type="ECO:0000259" key="21">
    <source>
        <dbReference type="PROSITE" id="PS51131"/>
    </source>
</evidence>
<dbReference type="Gene3D" id="3.40.50.300">
    <property type="entry name" value="P-loop containing nucleotide triphosphate hydrolases"/>
    <property type="match status" value="2"/>
</dbReference>
<evidence type="ECO:0000256" key="20">
    <source>
        <dbReference type="SAM" id="Coils"/>
    </source>
</evidence>
<keyword evidence="11" id="KW-0067">ATP-binding</keyword>
<keyword evidence="14 20" id="KW-0175">Coiled coil</keyword>
<evidence type="ECO:0000256" key="4">
    <source>
        <dbReference type="ARBA" id="ARBA00009439"/>
    </source>
</evidence>
<dbReference type="GO" id="GO:0043047">
    <property type="term" value="F:single-stranded telomeric DNA binding"/>
    <property type="evidence" value="ECO:0007669"/>
    <property type="project" value="TreeGrafter"/>
</dbReference>
<keyword evidence="9" id="KW-0378">Hydrolase</keyword>
<feature type="coiled-coil region" evidence="20">
    <location>
        <begin position="834"/>
        <end position="1051"/>
    </location>
</feature>
<dbReference type="Pfam" id="PF04423">
    <property type="entry name" value="Rad50_zn_hook"/>
    <property type="match status" value="1"/>
</dbReference>
<comment type="catalytic activity">
    <reaction evidence="18">
        <text>ATP + H2O = ADP + phosphate + H(+)</text>
        <dbReference type="Rhea" id="RHEA:13065"/>
        <dbReference type="ChEBI" id="CHEBI:15377"/>
        <dbReference type="ChEBI" id="CHEBI:15378"/>
        <dbReference type="ChEBI" id="CHEBI:30616"/>
        <dbReference type="ChEBI" id="CHEBI:43474"/>
        <dbReference type="ChEBI" id="CHEBI:456216"/>
    </reaction>
</comment>
<dbReference type="PANTHER" id="PTHR18867">
    <property type="entry name" value="RAD50"/>
    <property type="match status" value="1"/>
</dbReference>
<dbReference type="GO" id="GO:0051880">
    <property type="term" value="F:G-quadruplex DNA binding"/>
    <property type="evidence" value="ECO:0007669"/>
    <property type="project" value="TreeGrafter"/>
</dbReference>
<dbReference type="SUPFAM" id="SSF52540">
    <property type="entry name" value="P-loop containing nucleoside triphosphate hydrolases"/>
    <property type="match status" value="2"/>
</dbReference>
<feature type="binding site" evidence="19">
    <location>
        <position position="662"/>
    </location>
    <ligand>
        <name>Zn(2+)</name>
        <dbReference type="ChEBI" id="CHEBI:29105"/>
    </ligand>
</feature>
<keyword evidence="23" id="KW-1185">Reference proteome</keyword>
<evidence type="ECO:0000256" key="12">
    <source>
        <dbReference type="ARBA" id="ARBA00022842"/>
    </source>
</evidence>
<reference evidence="22 23" key="1">
    <citation type="submission" date="2014-06" db="EMBL/GenBank/DDBJ databases">
        <title>Genome evolution of avian class.</title>
        <authorList>
            <person name="Zhang G."/>
            <person name="Li C."/>
        </authorList>
    </citation>
    <scope>NUCLEOTIDE SEQUENCE [LARGE SCALE GENOMIC DNA]</scope>
    <source>
        <strain evidence="22">BGI_N305</strain>
    </source>
</reference>
<protein>
    <submittedName>
        <fullName evidence="22">DNA repair protein RAD50</fullName>
    </submittedName>
</protein>
<evidence type="ECO:0000256" key="9">
    <source>
        <dbReference type="ARBA" id="ARBA00022801"/>
    </source>
</evidence>
<comment type="subcellular location">
    <subcellularLocation>
        <location evidence="3">Chromosome</location>
        <location evidence="3">Telomere</location>
    </subcellularLocation>
    <subcellularLocation>
        <location evidence="2">Nucleus</location>
    </subcellularLocation>
</comment>
<evidence type="ECO:0000256" key="1">
    <source>
        <dbReference type="ARBA" id="ARBA00001947"/>
    </source>
</evidence>
<name>A0A093Q6Z7_9PASS</name>
<evidence type="ECO:0000256" key="7">
    <source>
        <dbReference type="ARBA" id="ARBA00022741"/>
    </source>
</evidence>
<evidence type="ECO:0000256" key="5">
    <source>
        <dbReference type="ARBA" id="ARBA00022454"/>
    </source>
</evidence>
<dbReference type="NCBIfam" id="TIGR00606">
    <property type="entry name" value="rad50"/>
    <property type="match status" value="1"/>
</dbReference>
<dbReference type="FunFam" id="3.40.50.300:FF:001065">
    <property type="entry name" value="DNA repair protein RAD50 isoform X1"/>
    <property type="match status" value="1"/>
</dbReference>
<evidence type="ECO:0000256" key="8">
    <source>
        <dbReference type="ARBA" id="ARBA00022763"/>
    </source>
</evidence>
<keyword evidence="6 19" id="KW-0479">Metal-binding</keyword>
<proteinExistence type="inferred from homology"/>
<organism evidence="22 23">
    <name type="scientific">Manacus vitellinus</name>
    <name type="common">golden-collared manakin</name>
    <dbReference type="NCBI Taxonomy" id="328815"/>
    <lineage>
        <taxon>Eukaryota</taxon>
        <taxon>Metazoa</taxon>
        <taxon>Chordata</taxon>
        <taxon>Craniata</taxon>
        <taxon>Vertebrata</taxon>
        <taxon>Euteleostomi</taxon>
        <taxon>Archelosauria</taxon>
        <taxon>Archosauria</taxon>
        <taxon>Dinosauria</taxon>
        <taxon>Saurischia</taxon>
        <taxon>Theropoda</taxon>
        <taxon>Coelurosauria</taxon>
        <taxon>Aves</taxon>
        <taxon>Neognathae</taxon>
        <taxon>Neoaves</taxon>
        <taxon>Telluraves</taxon>
        <taxon>Australaves</taxon>
        <taxon>Passeriformes</taxon>
        <taxon>Pipridae</taxon>
        <taxon>Manacus</taxon>
    </lineage>
</organism>
<evidence type="ECO:0000256" key="18">
    <source>
        <dbReference type="ARBA" id="ARBA00049360"/>
    </source>
</evidence>
<dbReference type="GO" id="GO:0006302">
    <property type="term" value="P:double-strand break repair"/>
    <property type="evidence" value="ECO:0007669"/>
    <property type="project" value="TreeGrafter"/>
</dbReference>
<dbReference type="InterPro" id="IPR013134">
    <property type="entry name" value="Zn_hook_RAD50"/>
</dbReference>
<dbReference type="GO" id="GO:0007004">
    <property type="term" value="P:telomere maintenance via telomerase"/>
    <property type="evidence" value="ECO:0007669"/>
    <property type="project" value="TreeGrafter"/>
</dbReference>
<dbReference type="GO" id="GO:0046872">
    <property type="term" value="F:metal ion binding"/>
    <property type="evidence" value="ECO:0007669"/>
    <property type="project" value="UniProtKB-UniRule"/>
</dbReference>
<evidence type="ECO:0000256" key="3">
    <source>
        <dbReference type="ARBA" id="ARBA00004574"/>
    </source>
</evidence>
<dbReference type="Pfam" id="PF13558">
    <property type="entry name" value="SbcC_Walker_B"/>
    <property type="match status" value="1"/>
</dbReference>
<evidence type="ECO:0000256" key="10">
    <source>
        <dbReference type="ARBA" id="ARBA00022833"/>
    </source>
</evidence>
<dbReference type="Pfam" id="PF13476">
    <property type="entry name" value="AAA_23"/>
    <property type="match status" value="1"/>
</dbReference>
<keyword evidence="7" id="KW-0547">Nucleotide-binding</keyword>